<accession>A0A1G7M2P0</accession>
<name>A0A1G7M2P0_9ACTN</name>
<feature type="compositionally biased region" description="Low complexity" evidence="1">
    <location>
        <begin position="47"/>
        <end position="68"/>
    </location>
</feature>
<dbReference type="Proteomes" id="UP000198863">
    <property type="component" value="Unassembled WGS sequence"/>
</dbReference>
<keyword evidence="2" id="KW-0812">Transmembrane</keyword>
<keyword evidence="5" id="KW-1185">Reference proteome</keyword>
<evidence type="ECO:0000256" key="1">
    <source>
        <dbReference type="SAM" id="MobiDB-lite"/>
    </source>
</evidence>
<organism evidence="4 5">
    <name type="scientific">Klenkia brasiliensis</name>
    <dbReference type="NCBI Taxonomy" id="333142"/>
    <lineage>
        <taxon>Bacteria</taxon>
        <taxon>Bacillati</taxon>
        <taxon>Actinomycetota</taxon>
        <taxon>Actinomycetes</taxon>
        <taxon>Geodermatophilales</taxon>
        <taxon>Geodermatophilaceae</taxon>
        <taxon>Klenkia</taxon>
    </lineage>
</organism>
<reference evidence="5" key="1">
    <citation type="submission" date="2016-10" db="EMBL/GenBank/DDBJ databases">
        <authorList>
            <person name="Varghese N."/>
            <person name="Submissions S."/>
        </authorList>
    </citation>
    <scope>NUCLEOTIDE SEQUENCE [LARGE SCALE GENOMIC DNA]</scope>
    <source>
        <strain evidence="5">DSM 44526</strain>
    </source>
</reference>
<feature type="region of interest" description="Disordered" evidence="1">
    <location>
        <begin position="47"/>
        <end position="69"/>
    </location>
</feature>
<evidence type="ECO:0000313" key="5">
    <source>
        <dbReference type="Proteomes" id="UP000198863"/>
    </source>
</evidence>
<feature type="transmembrane region" description="Helical" evidence="2">
    <location>
        <begin position="248"/>
        <end position="270"/>
    </location>
</feature>
<evidence type="ECO:0000256" key="2">
    <source>
        <dbReference type="SAM" id="Phobius"/>
    </source>
</evidence>
<dbReference type="RefSeq" id="WP_131801379.1">
    <property type="nucleotide sequence ID" value="NZ_FNCF01000001.1"/>
</dbReference>
<keyword evidence="3" id="KW-0732">Signal</keyword>
<gene>
    <name evidence="4" type="ORF">SAMN05660324_0476</name>
</gene>
<proteinExistence type="predicted"/>
<dbReference type="OrthoDB" id="5194484at2"/>
<keyword evidence="2" id="KW-0472">Membrane</keyword>
<dbReference type="EMBL" id="FNCF01000001">
    <property type="protein sequence ID" value="SDF55894.1"/>
    <property type="molecule type" value="Genomic_DNA"/>
</dbReference>
<feature type="chain" id="PRO_5011483691" description="Neocarzinostatin family protein" evidence="3">
    <location>
        <begin position="31"/>
        <end position="280"/>
    </location>
</feature>
<dbReference type="AlphaFoldDB" id="A0A1G7M2P0"/>
<evidence type="ECO:0000313" key="4">
    <source>
        <dbReference type="EMBL" id="SDF55894.1"/>
    </source>
</evidence>
<evidence type="ECO:0008006" key="6">
    <source>
        <dbReference type="Google" id="ProtNLM"/>
    </source>
</evidence>
<evidence type="ECO:0000256" key="3">
    <source>
        <dbReference type="SAM" id="SignalP"/>
    </source>
</evidence>
<keyword evidence="2" id="KW-1133">Transmembrane helix</keyword>
<dbReference type="NCBIfam" id="NF040603">
    <property type="entry name" value="choice_anch_P"/>
    <property type="match status" value="1"/>
</dbReference>
<sequence length="280" mass="26436">MTAPRLRRRAGVVAAATAALMALWAGPAAADTSTASATAATLTLAGGSTASSGSFSATSDGATSSTSGNAQPALTVLGSQTLITSGVLVQKAVARTDGSSAACAGLVGSGGGISIGSDGSCTVTPGTGGVSIRLVGGATPVDVLADAITSRCTATSAGATTGGATLTNARVSTAVAVALPATPANGTSVSVSGVATLLLNGQTQPSGAGSIRVSALYVTLAGSTARVDVADSVCGLNVATLPVPALPLSGWTVAAGAVVAGWAVLAARFVRRRAGTVLVA</sequence>
<protein>
    <recommendedName>
        <fullName evidence="6">Neocarzinostatin family protein</fullName>
    </recommendedName>
</protein>
<feature type="signal peptide" evidence="3">
    <location>
        <begin position="1"/>
        <end position="30"/>
    </location>
</feature>